<sequence length="233" mass="25381">MSLHSFPKNFRACVIGASGAIGAAFVQALQNNPHCASVVVLHRNSVPAIDLTDEHSIEVAAEQIKSTGPFHLIIHAAGILHQHDFMPEKKLGDLNIAQMQTTFMVNTFGPAMVLRHFSALLDKQRGVFALLSAKVGSIEDNRLGGWYSYRASKAALNMMIKTAAIEIKRTQPNAVVIAMHPGTVNSALSRPFRGEQIGRPPAQAASEMLEVIDRLQAEDSASFISYNGERLPW</sequence>
<comment type="caution">
    <text evidence="1">The sequence shown here is derived from an EMBL/GenBank/DDBJ whole genome shotgun (WGS) entry which is preliminary data.</text>
</comment>
<organism evidence="1 2">
    <name type="scientific">Undibacterium flavidum</name>
    <dbReference type="NCBI Taxonomy" id="2762297"/>
    <lineage>
        <taxon>Bacteria</taxon>
        <taxon>Pseudomonadati</taxon>
        <taxon>Pseudomonadota</taxon>
        <taxon>Betaproteobacteria</taxon>
        <taxon>Burkholderiales</taxon>
        <taxon>Oxalobacteraceae</taxon>
        <taxon>Undibacterium</taxon>
    </lineage>
</organism>
<dbReference type="InterPro" id="IPR002347">
    <property type="entry name" value="SDR_fam"/>
</dbReference>
<name>A0ABR6Y6H3_9BURK</name>
<evidence type="ECO:0000313" key="1">
    <source>
        <dbReference type="EMBL" id="MBC3872216.1"/>
    </source>
</evidence>
<gene>
    <name evidence="1" type="ORF">H8K55_01335</name>
</gene>
<evidence type="ECO:0000313" key="2">
    <source>
        <dbReference type="Proteomes" id="UP000624279"/>
    </source>
</evidence>
<dbReference type="PANTHER" id="PTHR43544:SF12">
    <property type="entry name" value="NAD(P)-BINDING ROSSMANN-FOLD SUPERFAMILY PROTEIN"/>
    <property type="match status" value="1"/>
</dbReference>
<dbReference type="InterPro" id="IPR051468">
    <property type="entry name" value="Fungal_SecMetab_SDRs"/>
</dbReference>
<protein>
    <submittedName>
        <fullName evidence="1">SDR family NAD(P)-dependent oxidoreductase</fullName>
    </submittedName>
</protein>
<accession>A0ABR6Y6H3</accession>
<dbReference type="SUPFAM" id="SSF51735">
    <property type="entry name" value="NAD(P)-binding Rossmann-fold domains"/>
    <property type="match status" value="1"/>
</dbReference>
<dbReference type="RefSeq" id="WP_186940213.1">
    <property type="nucleotide sequence ID" value="NZ_JACOGA010000001.1"/>
</dbReference>
<dbReference type="Gene3D" id="3.40.50.720">
    <property type="entry name" value="NAD(P)-binding Rossmann-like Domain"/>
    <property type="match status" value="1"/>
</dbReference>
<dbReference type="PANTHER" id="PTHR43544">
    <property type="entry name" value="SHORT-CHAIN DEHYDROGENASE/REDUCTASE"/>
    <property type="match status" value="1"/>
</dbReference>
<proteinExistence type="predicted"/>
<dbReference type="EMBL" id="JACOGA010000001">
    <property type="protein sequence ID" value="MBC3872216.1"/>
    <property type="molecule type" value="Genomic_DNA"/>
</dbReference>
<dbReference type="Proteomes" id="UP000624279">
    <property type="component" value="Unassembled WGS sequence"/>
</dbReference>
<keyword evidence="2" id="KW-1185">Reference proteome</keyword>
<dbReference type="Pfam" id="PF00106">
    <property type="entry name" value="adh_short"/>
    <property type="match status" value="1"/>
</dbReference>
<dbReference type="PRINTS" id="PR00081">
    <property type="entry name" value="GDHRDH"/>
</dbReference>
<reference evidence="1 2" key="1">
    <citation type="submission" date="2020-08" db="EMBL/GenBank/DDBJ databases">
        <title>Novel species isolated from subtropical streams in China.</title>
        <authorList>
            <person name="Lu H."/>
        </authorList>
    </citation>
    <scope>NUCLEOTIDE SEQUENCE [LARGE SCALE GENOMIC DNA]</scope>
    <source>
        <strain evidence="1 2">LX15W</strain>
    </source>
</reference>
<dbReference type="InterPro" id="IPR036291">
    <property type="entry name" value="NAD(P)-bd_dom_sf"/>
</dbReference>